<dbReference type="EMBL" id="UINC01222709">
    <property type="protein sequence ID" value="SVE51609.1"/>
    <property type="molecule type" value="Genomic_DNA"/>
</dbReference>
<feature type="non-terminal residue" evidence="1">
    <location>
        <position position="201"/>
    </location>
</feature>
<proteinExistence type="predicted"/>
<organism evidence="1">
    <name type="scientific">marine metagenome</name>
    <dbReference type="NCBI Taxonomy" id="408172"/>
    <lineage>
        <taxon>unclassified sequences</taxon>
        <taxon>metagenomes</taxon>
        <taxon>ecological metagenomes</taxon>
    </lineage>
</organism>
<dbReference type="Gene3D" id="1.20.1600.10">
    <property type="entry name" value="Outer membrane efflux proteins (OEP)"/>
    <property type="match status" value="1"/>
</dbReference>
<dbReference type="GO" id="GO:0015562">
    <property type="term" value="F:efflux transmembrane transporter activity"/>
    <property type="evidence" value="ECO:0007669"/>
    <property type="project" value="InterPro"/>
</dbReference>
<name>A0A383E4U1_9ZZZZ</name>
<gene>
    <name evidence="1" type="ORF">METZ01_LOCUS504463</name>
</gene>
<evidence type="ECO:0000313" key="1">
    <source>
        <dbReference type="EMBL" id="SVE51609.1"/>
    </source>
</evidence>
<sequence>MNKNMIRDLMKSLLTYIAVILSTYTVFLSSLMAGGLEPLPDLQKAVEEVRFLYIGEDLSFLADKEYQVRKYYYQIQSKTEKLEILKEVKGHFEQAVTKAEEKFDSGEEDVSQSAITKLKLGLAGTLNDIIELESEVKVAQLSLALIFKDNYSIDGEMPNPDIEPVDFKFNNYDKWFKASGLVFGIDSKGTTGKHFPSNELA</sequence>
<dbReference type="SUPFAM" id="SSF56954">
    <property type="entry name" value="Outer membrane efflux proteins (OEP)"/>
    <property type="match status" value="1"/>
</dbReference>
<reference evidence="1" key="1">
    <citation type="submission" date="2018-05" db="EMBL/GenBank/DDBJ databases">
        <authorList>
            <person name="Lanie J.A."/>
            <person name="Ng W.-L."/>
            <person name="Kazmierczak K.M."/>
            <person name="Andrzejewski T.M."/>
            <person name="Davidsen T.M."/>
            <person name="Wayne K.J."/>
            <person name="Tettelin H."/>
            <person name="Glass J.I."/>
            <person name="Rusch D."/>
            <person name="Podicherti R."/>
            <person name="Tsui H.-C.T."/>
            <person name="Winkler M.E."/>
        </authorList>
    </citation>
    <scope>NUCLEOTIDE SEQUENCE</scope>
</reference>
<dbReference type="AlphaFoldDB" id="A0A383E4U1"/>
<protein>
    <submittedName>
        <fullName evidence="1">Uncharacterized protein</fullName>
    </submittedName>
</protein>
<accession>A0A383E4U1</accession>